<evidence type="ECO:0000313" key="5">
    <source>
        <dbReference type="EMBL" id="EHP69422.1"/>
    </source>
</evidence>
<dbReference type="AlphaFoldDB" id="H2C6J5"/>
<dbReference type="HAMAP" id="MF_00374">
    <property type="entry name" value="Ribosomal_uL29"/>
    <property type="match status" value="1"/>
</dbReference>
<evidence type="ECO:0000256" key="2">
    <source>
        <dbReference type="ARBA" id="ARBA00022980"/>
    </source>
</evidence>
<dbReference type="NCBIfam" id="TIGR00012">
    <property type="entry name" value="L29"/>
    <property type="match status" value="1"/>
</dbReference>
<dbReference type="HOGENOM" id="CLU_158491_2_0_2"/>
<protein>
    <recommendedName>
        <fullName evidence="4">Large ribosomal subunit protein uL29</fullName>
    </recommendedName>
</protein>
<dbReference type="SUPFAM" id="SSF46561">
    <property type="entry name" value="Ribosomal protein L29 (L29p)"/>
    <property type="match status" value="1"/>
</dbReference>
<keyword evidence="3 4" id="KW-0687">Ribonucleoprotein</keyword>
<accession>H2C6J5</accession>
<gene>
    <name evidence="4" type="primary">rpl29</name>
    <name evidence="5" type="ORF">MetMK1DRAFT_00021780</name>
</gene>
<dbReference type="Proteomes" id="UP000003980">
    <property type="component" value="Unassembled WGS sequence"/>
</dbReference>
<dbReference type="InterPro" id="IPR001854">
    <property type="entry name" value="Ribosomal_uL29"/>
</dbReference>
<dbReference type="eggNOG" id="arCOG00785">
    <property type="taxonomic scope" value="Archaea"/>
</dbReference>
<keyword evidence="2 4" id="KW-0689">Ribosomal protein</keyword>
<sequence length="70" mass="8340">MKELRQLAEDDLRKRLEELKADLLKKRAEARLGTLKDTSSLRNIRKEISRINLLLWEKKRTNEKKAPRPS</sequence>
<evidence type="ECO:0000313" key="6">
    <source>
        <dbReference type="Proteomes" id="UP000003980"/>
    </source>
</evidence>
<dbReference type="OrthoDB" id="11736at2157"/>
<evidence type="ECO:0000256" key="3">
    <source>
        <dbReference type="ARBA" id="ARBA00023274"/>
    </source>
</evidence>
<proteinExistence type="inferred from homology"/>
<dbReference type="InterPro" id="IPR036049">
    <property type="entry name" value="Ribosomal_uL29_sf"/>
</dbReference>
<evidence type="ECO:0000256" key="4">
    <source>
        <dbReference type="HAMAP-Rule" id="MF_00374"/>
    </source>
</evidence>
<dbReference type="GO" id="GO:1990904">
    <property type="term" value="C:ribonucleoprotein complex"/>
    <property type="evidence" value="ECO:0007669"/>
    <property type="project" value="UniProtKB-KW"/>
</dbReference>
<dbReference type="GO" id="GO:0005840">
    <property type="term" value="C:ribosome"/>
    <property type="evidence" value="ECO:0007669"/>
    <property type="project" value="UniProtKB-KW"/>
</dbReference>
<name>H2C6J5_9CREN</name>
<dbReference type="STRING" id="671065.MetMK1DRAFT_00021780"/>
<dbReference type="GO" id="GO:0006412">
    <property type="term" value="P:translation"/>
    <property type="evidence" value="ECO:0007669"/>
    <property type="project" value="UniProtKB-UniRule"/>
</dbReference>
<evidence type="ECO:0000256" key="1">
    <source>
        <dbReference type="ARBA" id="ARBA00009254"/>
    </source>
</evidence>
<keyword evidence="6" id="KW-1185">Reference proteome</keyword>
<dbReference type="Gene3D" id="1.10.287.310">
    <property type="match status" value="1"/>
</dbReference>
<dbReference type="GO" id="GO:0003735">
    <property type="term" value="F:structural constituent of ribosome"/>
    <property type="evidence" value="ECO:0007669"/>
    <property type="project" value="InterPro"/>
</dbReference>
<reference evidence="5 6" key="1">
    <citation type="submission" date="2012-01" db="EMBL/GenBank/DDBJ databases">
        <title>Improved High-Quality Draft sequence of Metallosphaera yellowstonensis MK1.</title>
        <authorList>
            <consortium name="US DOE Joint Genome Institute"/>
            <person name="Lucas S."/>
            <person name="Han J."/>
            <person name="Cheng J.-F."/>
            <person name="Goodwin L."/>
            <person name="Pitluck S."/>
            <person name="Peters L."/>
            <person name="Teshima H."/>
            <person name="Detter J.C."/>
            <person name="Han C."/>
            <person name="Tapia R."/>
            <person name="Land M."/>
            <person name="Hauser L."/>
            <person name="Kyrpides N."/>
            <person name="Kozubal M."/>
            <person name="Macur R.E."/>
            <person name="Jay Z."/>
            <person name="Inskeep W."/>
            <person name="Woyke T."/>
        </authorList>
    </citation>
    <scope>NUCLEOTIDE SEQUENCE [LARGE SCALE GENOMIC DNA]</scope>
    <source>
        <strain evidence="5 6">MK1</strain>
    </source>
</reference>
<organism evidence="5 6">
    <name type="scientific">Metallosphaera yellowstonensis MK1</name>
    <dbReference type="NCBI Taxonomy" id="671065"/>
    <lineage>
        <taxon>Archaea</taxon>
        <taxon>Thermoproteota</taxon>
        <taxon>Thermoprotei</taxon>
        <taxon>Sulfolobales</taxon>
        <taxon>Sulfolobaceae</taxon>
        <taxon>Metallosphaera</taxon>
    </lineage>
</organism>
<comment type="similarity">
    <text evidence="1 4">Belongs to the universal ribosomal protein uL29 family.</text>
</comment>
<dbReference type="Pfam" id="PF00831">
    <property type="entry name" value="Ribosomal_L29"/>
    <property type="match status" value="1"/>
</dbReference>
<dbReference type="EMBL" id="JH597768">
    <property type="protein sequence ID" value="EHP69422.1"/>
    <property type="molecule type" value="Genomic_DNA"/>
</dbReference>